<sequence length="185" mass="20763">MNKQIALVPKLRARSRKTKKEKGSTSAFCTTSKVEEAAYWKRTSMSHTKFSDFLSSIDLARFSQIESRSFESAQGEFFDANDEFSSSSSSGYFTNRWRSFFDGNAPPIPNYFGRFTNKGFTTLSDFFLATAAGNFVPFFGSTPTGALNTEFSWAPMPDRLSPPHPRFFLPLAPIPLLPLVNFVNC</sequence>
<evidence type="ECO:0000313" key="1">
    <source>
        <dbReference type="EMBL" id="CAI9775133.1"/>
    </source>
</evidence>
<name>A0AAD1ZSR1_9LAMI</name>
<reference evidence="1" key="1">
    <citation type="submission" date="2023-05" db="EMBL/GenBank/DDBJ databases">
        <authorList>
            <person name="Huff M."/>
        </authorList>
    </citation>
    <scope>NUCLEOTIDE SEQUENCE</scope>
</reference>
<accession>A0AAD1ZSR1</accession>
<dbReference type="EMBL" id="OU503048">
    <property type="protein sequence ID" value="CAI9775133.1"/>
    <property type="molecule type" value="Genomic_DNA"/>
</dbReference>
<protein>
    <submittedName>
        <fullName evidence="1">Uncharacterized protein</fullName>
    </submittedName>
</protein>
<proteinExistence type="predicted"/>
<dbReference type="AlphaFoldDB" id="A0AAD1ZSR1"/>
<keyword evidence="2" id="KW-1185">Reference proteome</keyword>
<organism evidence="1 2">
    <name type="scientific">Fraxinus pennsylvanica</name>
    <dbReference type="NCBI Taxonomy" id="56036"/>
    <lineage>
        <taxon>Eukaryota</taxon>
        <taxon>Viridiplantae</taxon>
        <taxon>Streptophyta</taxon>
        <taxon>Embryophyta</taxon>
        <taxon>Tracheophyta</taxon>
        <taxon>Spermatophyta</taxon>
        <taxon>Magnoliopsida</taxon>
        <taxon>eudicotyledons</taxon>
        <taxon>Gunneridae</taxon>
        <taxon>Pentapetalae</taxon>
        <taxon>asterids</taxon>
        <taxon>lamiids</taxon>
        <taxon>Lamiales</taxon>
        <taxon>Oleaceae</taxon>
        <taxon>Oleeae</taxon>
        <taxon>Fraxinus</taxon>
    </lineage>
</organism>
<gene>
    <name evidence="1" type="ORF">FPE_LOCUS22563</name>
</gene>
<dbReference type="Proteomes" id="UP000834106">
    <property type="component" value="Chromosome 13"/>
</dbReference>
<evidence type="ECO:0000313" key="2">
    <source>
        <dbReference type="Proteomes" id="UP000834106"/>
    </source>
</evidence>